<dbReference type="SUPFAM" id="SSF54928">
    <property type="entry name" value="RNA-binding domain, RBD"/>
    <property type="match status" value="1"/>
</dbReference>
<dbReference type="OrthoDB" id="10044938at2759"/>
<organism evidence="5">
    <name type="scientific">Melanaphis sacchari</name>
    <dbReference type="NCBI Taxonomy" id="742174"/>
    <lineage>
        <taxon>Eukaryota</taxon>
        <taxon>Metazoa</taxon>
        <taxon>Ecdysozoa</taxon>
        <taxon>Arthropoda</taxon>
        <taxon>Hexapoda</taxon>
        <taxon>Insecta</taxon>
        <taxon>Pterygota</taxon>
        <taxon>Neoptera</taxon>
        <taxon>Paraneoptera</taxon>
        <taxon>Hemiptera</taxon>
        <taxon>Sternorrhyncha</taxon>
        <taxon>Aphidomorpha</taxon>
        <taxon>Aphidoidea</taxon>
        <taxon>Aphididae</taxon>
        <taxon>Aphidini</taxon>
        <taxon>Melanaphis</taxon>
    </lineage>
</organism>
<keyword evidence="5" id="KW-0675">Receptor</keyword>
<feature type="region of interest" description="Disordered" evidence="3">
    <location>
        <begin position="352"/>
        <end position="373"/>
    </location>
</feature>
<dbReference type="Gene3D" id="3.40.50.800">
    <property type="entry name" value="Anticodon-binding domain"/>
    <property type="match status" value="1"/>
</dbReference>
<keyword evidence="1 2" id="KW-0694">RNA-binding</keyword>
<dbReference type="GO" id="GO:0003723">
    <property type="term" value="F:RNA binding"/>
    <property type="evidence" value="ECO:0007669"/>
    <property type="project" value="UniProtKB-UniRule"/>
</dbReference>
<evidence type="ECO:0000256" key="2">
    <source>
        <dbReference type="PROSITE-ProRule" id="PRU00176"/>
    </source>
</evidence>
<sequence>MNRPRNQAEQELKARARIYVANIPQAGMTRKEVVSVFHKYGEIDNVSLQTRHVFVQFVEESSALKALAQNPPDYIMSKKLDVKPVRPFFYRNGELVKNERAANFDANEKRNDNRNQPRDFDDFKSTRLINPNAMNPNAPNDCEIVVTNNSLTEYAEFLEVNLKKMNMKVDLLFPNPDIPINRVLGTLAQRGTLYVLVVRDENKLYRSVTVDILHGIPEEHRNMPYKDALAFIVHSFDAFIRGEKMTPIPGLSGIPISECGLPLGDKHPEGIITLLNLLQDQRDITVLQYDMILKYLKEKKEEHIKEEVGVLPSFKPIVSDLPILPAATAIQNPQAAQLQNRILNILNTSLSSNTQPQQPIESNVTEKEPSSILQEPNVKKALESLFQGGSLLRK</sequence>
<dbReference type="PANTHER" id="PTHR23295">
    <property type="entry name" value="NUCLEAR RECEPTOR COACTIVATOR 5-RELATED"/>
    <property type="match status" value="1"/>
</dbReference>
<evidence type="ECO:0000313" key="5">
    <source>
        <dbReference type="EMBL" id="MBW18227.1"/>
    </source>
</evidence>
<dbReference type="InterPro" id="IPR052600">
    <property type="entry name" value="Nuc_rcpt_coact/corep"/>
</dbReference>
<dbReference type="Gene3D" id="3.30.70.330">
    <property type="match status" value="1"/>
</dbReference>
<gene>
    <name evidence="5" type="primary">NCOA5</name>
</gene>
<dbReference type="InterPro" id="IPR035979">
    <property type="entry name" value="RBD_domain_sf"/>
</dbReference>
<dbReference type="EMBL" id="GFXV01006422">
    <property type="protein sequence ID" value="MBW18227.1"/>
    <property type="molecule type" value="Transcribed_RNA"/>
</dbReference>
<evidence type="ECO:0000259" key="4">
    <source>
        <dbReference type="PROSITE" id="PS50102"/>
    </source>
</evidence>
<reference evidence="5" key="1">
    <citation type="submission" date="2017-10" db="EMBL/GenBank/DDBJ databases">
        <title>Transcriptome Assembly of Sugarcane Aphid Adults.</title>
        <authorList>
            <person name="Scully E.D."/>
            <person name="Palmer N.A."/>
            <person name="Geib S.M."/>
            <person name="Sarath G."/>
            <person name="Sattler S.E."/>
        </authorList>
    </citation>
    <scope>NUCLEOTIDE SEQUENCE</scope>
    <source>
        <tissue evidence="5">Whole body</tissue>
    </source>
</reference>
<dbReference type="InterPro" id="IPR012677">
    <property type="entry name" value="Nucleotide-bd_a/b_plait_sf"/>
</dbReference>
<dbReference type="Pfam" id="PF00076">
    <property type="entry name" value="RRM_1"/>
    <property type="match status" value="1"/>
</dbReference>
<dbReference type="SUPFAM" id="SSF52954">
    <property type="entry name" value="Class II aaRS ABD-related"/>
    <property type="match status" value="1"/>
</dbReference>
<proteinExistence type="predicted"/>
<accession>A0A2H8TVH1</accession>
<evidence type="ECO:0000256" key="1">
    <source>
        <dbReference type="ARBA" id="ARBA00022884"/>
    </source>
</evidence>
<name>A0A2H8TVH1_9HEMI</name>
<dbReference type="PROSITE" id="PS50102">
    <property type="entry name" value="RRM"/>
    <property type="match status" value="1"/>
</dbReference>
<protein>
    <submittedName>
        <fullName evidence="5">Nuclear receptor coactivator 5</fullName>
    </submittedName>
</protein>
<dbReference type="InterPro" id="IPR000504">
    <property type="entry name" value="RRM_dom"/>
</dbReference>
<dbReference type="SMART" id="SM00360">
    <property type="entry name" value="RRM"/>
    <property type="match status" value="1"/>
</dbReference>
<dbReference type="AlphaFoldDB" id="A0A2H8TVH1"/>
<feature type="domain" description="RRM" evidence="4">
    <location>
        <begin position="16"/>
        <end position="87"/>
    </location>
</feature>
<evidence type="ECO:0000256" key="3">
    <source>
        <dbReference type="SAM" id="MobiDB-lite"/>
    </source>
</evidence>
<feature type="compositionally biased region" description="Polar residues" evidence="3">
    <location>
        <begin position="352"/>
        <end position="363"/>
    </location>
</feature>
<dbReference type="PANTHER" id="PTHR23295:SF6">
    <property type="entry name" value="NEOSIN, ISOFORM A"/>
    <property type="match status" value="1"/>
</dbReference>
<dbReference type="InterPro" id="IPR036621">
    <property type="entry name" value="Anticodon-bd_dom_sf"/>
</dbReference>
<feature type="region of interest" description="Disordered" evidence="3">
    <location>
        <begin position="101"/>
        <end position="121"/>
    </location>
</feature>